<evidence type="ECO:0008006" key="3">
    <source>
        <dbReference type="Google" id="ProtNLM"/>
    </source>
</evidence>
<name>A0ABX6IDK8_9ACTN</name>
<dbReference type="Proteomes" id="UP001059836">
    <property type="component" value="Chromosome"/>
</dbReference>
<reference evidence="1" key="1">
    <citation type="journal article" date="2021" name="Nat. Microbiol.">
        <title>Cocultivation of an ultrasmall environmental parasitic bacterium with lytic ability against bacteria associated with wastewater foams.</title>
        <authorList>
            <person name="Batinovic S."/>
            <person name="Rose J.J.A."/>
            <person name="Ratcliffe J."/>
            <person name="Seviour R.J."/>
            <person name="Petrovski S."/>
        </authorList>
    </citation>
    <scope>NUCLEOTIDE SEQUENCE</scope>
    <source>
        <strain evidence="1">CON9</strain>
    </source>
</reference>
<evidence type="ECO:0000313" key="1">
    <source>
        <dbReference type="EMBL" id="QHN33937.1"/>
    </source>
</evidence>
<gene>
    <name evidence="1" type="ORF">GII31_02465</name>
</gene>
<protein>
    <recommendedName>
        <fullName evidence="3">ESX secretion-associated protein EspG</fullName>
    </recommendedName>
</protein>
<evidence type="ECO:0000313" key="2">
    <source>
        <dbReference type="Proteomes" id="UP001059836"/>
    </source>
</evidence>
<organism evidence="1 2">
    <name type="scientific">Gordonia pseudamarae</name>
    <dbReference type="NCBI Taxonomy" id="2831662"/>
    <lineage>
        <taxon>Bacteria</taxon>
        <taxon>Bacillati</taxon>
        <taxon>Actinomycetota</taxon>
        <taxon>Actinomycetes</taxon>
        <taxon>Mycobacteriales</taxon>
        <taxon>Gordoniaceae</taxon>
        <taxon>Gordonia</taxon>
    </lineage>
</organism>
<keyword evidence="2" id="KW-1185">Reference proteome</keyword>
<accession>A0ABX6IDK8</accession>
<dbReference type="RefSeq" id="WP_213246483.1">
    <property type="nucleotide sequence ID" value="NZ_CP045806.1"/>
</dbReference>
<proteinExistence type="predicted"/>
<dbReference type="EMBL" id="CP045809">
    <property type="protein sequence ID" value="QHN33937.1"/>
    <property type="molecule type" value="Genomic_DNA"/>
</dbReference>
<sequence length="261" mass="27988">MSLISLAAAPPSGRSRPLIIDDTDYATTVIGQGSSPPWTDIASLAGYFGQVQALLNADATWVDVQRWQRAQLDSRPDIVTDMGARSRAGYALRTLLGDPELVQQLVKAVATVADTTRRRLILRVPSPGTWLAWAHEVAGTPIEEIDADNADGASMYVAEWLGQLGTLPVAAVVLDAVETPDGLTEALAEYTSITNVAQHFGWSVVMRYTDRVDTGTDTTIGILPAEFWSGGSAVPETDIVLTRIPAQANPEVVLDKLKHLA</sequence>